<feature type="compositionally biased region" description="Basic and acidic residues" evidence="1">
    <location>
        <begin position="45"/>
        <end position="55"/>
    </location>
</feature>
<dbReference type="Proteomes" id="UP000283210">
    <property type="component" value="Chromosome 18"/>
</dbReference>
<proteinExistence type="predicted"/>
<reference evidence="2 3" key="1">
    <citation type="submission" date="2018-11" db="EMBL/GenBank/DDBJ databases">
        <authorList>
            <person name="Lopez-Roques C."/>
            <person name="Donnadieu C."/>
            <person name="Bouchez O."/>
            <person name="Klopp C."/>
            <person name="Cabau C."/>
            <person name="Zahm M."/>
        </authorList>
    </citation>
    <scope>NUCLEOTIDE SEQUENCE [LARGE SCALE GENOMIC DNA]</scope>
    <source>
        <strain evidence="2">RS831</strain>
        <tissue evidence="2">Whole body</tissue>
    </source>
</reference>
<feature type="region of interest" description="Disordered" evidence="1">
    <location>
        <begin position="1"/>
        <end position="131"/>
    </location>
</feature>
<feature type="compositionally biased region" description="Basic and acidic residues" evidence="1">
    <location>
        <begin position="15"/>
        <end position="37"/>
    </location>
</feature>
<evidence type="ECO:0000256" key="1">
    <source>
        <dbReference type="SAM" id="MobiDB-lite"/>
    </source>
</evidence>
<evidence type="ECO:0000313" key="2">
    <source>
        <dbReference type="EMBL" id="RVE60664.1"/>
    </source>
</evidence>
<feature type="compositionally biased region" description="Polar residues" evidence="1">
    <location>
        <begin position="112"/>
        <end position="122"/>
    </location>
</feature>
<dbReference type="AlphaFoldDB" id="A0A437CEE0"/>
<reference evidence="2 3" key="2">
    <citation type="submission" date="2019-01" db="EMBL/GenBank/DDBJ databases">
        <title>A chromosome length genome reference of the Java medaka (oryzias javanicus).</title>
        <authorList>
            <person name="Herpin A."/>
            <person name="Takehana Y."/>
            <person name="Naruse K."/>
            <person name="Ansai S."/>
            <person name="Kawaguchi M."/>
        </authorList>
    </citation>
    <scope>NUCLEOTIDE SEQUENCE [LARGE SCALE GENOMIC DNA]</scope>
    <source>
        <strain evidence="2">RS831</strain>
        <tissue evidence="2">Whole body</tissue>
    </source>
</reference>
<accession>A0A437CEE0</accession>
<sequence length="131" mass="14759">MLEVTHLSFCRKRGTRDQKKQAFHEQHDTDSTGKGVEEQALDGDESPRSEEERLGCGRSASRRVSLQRVSKSRSRLTGSSTTERGNAEEFAGVSGETIKIQRVKGKTRRSDSTSLETNNTTLPLWHQERLK</sequence>
<dbReference type="EMBL" id="CM012454">
    <property type="protein sequence ID" value="RVE60664.1"/>
    <property type="molecule type" value="Genomic_DNA"/>
</dbReference>
<gene>
    <name evidence="2" type="ORF">OJAV_G00183100</name>
</gene>
<keyword evidence="3" id="KW-1185">Reference proteome</keyword>
<name>A0A437CEE0_ORYJA</name>
<organism evidence="2 3">
    <name type="scientific">Oryzias javanicus</name>
    <name type="common">Javanese ricefish</name>
    <name type="synonym">Aplocheilus javanicus</name>
    <dbReference type="NCBI Taxonomy" id="123683"/>
    <lineage>
        <taxon>Eukaryota</taxon>
        <taxon>Metazoa</taxon>
        <taxon>Chordata</taxon>
        <taxon>Craniata</taxon>
        <taxon>Vertebrata</taxon>
        <taxon>Euteleostomi</taxon>
        <taxon>Actinopterygii</taxon>
        <taxon>Neopterygii</taxon>
        <taxon>Teleostei</taxon>
        <taxon>Neoteleostei</taxon>
        <taxon>Acanthomorphata</taxon>
        <taxon>Ovalentaria</taxon>
        <taxon>Atherinomorphae</taxon>
        <taxon>Beloniformes</taxon>
        <taxon>Adrianichthyidae</taxon>
        <taxon>Oryziinae</taxon>
        <taxon>Oryzias</taxon>
    </lineage>
</organism>
<feature type="compositionally biased region" description="Polar residues" evidence="1">
    <location>
        <begin position="62"/>
        <end position="84"/>
    </location>
</feature>
<evidence type="ECO:0000313" key="3">
    <source>
        <dbReference type="Proteomes" id="UP000283210"/>
    </source>
</evidence>
<protein>
    <submittedName>
        <fullName evidence="2">Uncharacterized protein</fullName>
    </submittedName>
</protein>